<evidence type="ECO:0000313" key="1">
    <source>
        <dbReference type="EMBL" id="QQP89837.1"/>
    </source>
</evidence>
<dbReference type="EMBL" id="CP067420">
    <property type="protein sequence ID" value="QQP89837.1"/>
    <property type="molecule type" value="Genomic_DNA"/>
</dbReference>
<dbReference type="RefSeq" id="WP_201076577.1">
    <property type="nucleotide sequence ID" value="NZ_CP067420.1"/>
</dbReference>
<dbReference type="SUPFAM" id="SSF52540">
    <property type="entry name" value="P-loop containing nucleoside triphosphate hydrolases"/>
    <property type="match status" value="1"/>
</dbReference>
<reference evidence="1" key="1">
    <citation type="submission" date="2021-02" db="EMBL/GenBank/DDBJ databases">
        <title>Skermanella TT6 skin isolate.</title>
        <authorList>
            <person name="Lee K."/>
            <person name="Ganzorig M."/>
        </authorList>
    </citation>
    <scope>NUCLEOTIDE SEQUENCE</scope>
    <source>
        <strain evidence="1">TT6</strain>
    </source>
</reference>
<dbReference type="InterPro" id="IPR027417">
    <property type="entry name" value="P-loop_NTPase"/>
</dbReference>
<name>A0ABX7BBM2_9PROT</name>
<gene>
    <name evidence="1" type="ORF">IGS68_00720</name>
</gene>
<evidence type="ECO:0000313" key="2">
    <source>
        <dbReference type="Proteomes" id="UP000595197"/>
    </source>
</evidence>
<evidence type="ECO:0008006" key="3">
    <source>
        <dbReference type="Google" id="ProtNLM"/>
    </source>
</evidence>
<dbReference type="Gene3D" id="3.40.50.300">
    <property type="entry name" value="P-loop containing nucleotide triphosphate hydrolases"/>
    <property type="match status" value="1"/>
</dbReference>
<accession>A0ABX7BBM2</accession>
<organism evidence="1 2">
    <name type="scientific">Skermanella cutis</name>
    <dbReference type="NCBI Taxonomy" id="2775420"/>
    <lineage>
        <taxon>Bacteria</taxon>
        <taxon>Pseudomonadati</taxon>
        <taxon>Pseudomonadota</taxon>
        <taxon>Alphaproteobacteria</taxon>
        <taxon>Rhodospirillales</taxon>
        <taxon>Azospirillaceae</taxon>
        <taxon>Skermanella</taxon>
    </lineage>
</organism>
<sequence>MSGTGKSRLVSAVAKAVYDAADVRQPWLTIIEIRPDWRDGAPLLGHYDPIAKQYVKRRFLDALLAASSGDSPVFVCLDEMNLARVEYYLADCLSAMESGNPIVLDSRGNQEVPEQVQWPRNLYLFGTVNVDESTFSISDKVLDRAQVIDSSDIDLEGPLNAWLNGARSLKQTDRDRVKSIIMGIWNILRTLDAHFGFRTVKAIVNYVDQAIASSDGSLSVDAALEMQVRQKILVKLRGEGERWIDTLSELEEVVNRLGTGTKSSVIVSRMSSDLERLGSFQFWN</sequence>
<keyword evidence="2" id="KW-1185">Reference proteome</keyword>
<dbReference type="Proteomes" id="UP000595197">
    <property type="component" value="Chromosome"/>
</dbReference>
<proteinExistence type="predicted"/>
<protein>
    <recommendedName>
        <fullName evidence="3">ATPase dynein-related AAA domain-containing protein</fullName>
    </recommendedName>
</protein>